<dbReference type="PANTHER" id="PTHR34703">
    <property type="entry name" value="ANTIPORTER SUBUNIT MNHG2-RELATED"/>
    <property type="match status" value="1"/>
</dbReference>
<dbReference type="PANTHER" id="PTHR34703:SF1">
    <property type="entry name" value="ANTIPORTER SUBUNIT MNHG2-RELATED"/>
    <property type="match status" value="1"/>
</dbReference>
<reference evidence="3" key="1">
    <citation type="submission" date="2023-02" db="EMBL/GenBank/DDBJ databases">
        <title>Nocardiopsis ansamitocini NBRC 112285.</title>
        <authorList>
            <person name="Ichikawa N."/>
            <person name="Sato H."/>
            <person name="Tonouchi N."/>
        </authorList>
    </citation>
    <scope>NUCLEOTIDE SEQUENCE</scope>
    <source>
        <strain evidence="3">NBRC 112285</strain>
    </source>
</reference>
<sequence length="125" mass="13763">MTEVLDWLAVSCILAGALLSFAAGVGLIRFPDLLSRMHTAAKPQIMGLALILLGIGLRLYPEPQIGILVLVLLFQIFTVPVAAHIAGRVSYRTGRTREDLIVVDELQEQLDRDRHDPAGHQVTER</sequence>
<keyword evidence="2" id="KW-0812">Transmembrane</keyword>
<dbReference type="InterPro" id="IPR005133">
    <property type="entry name" value="PhaG_MnhG_YufB"/>
</dbReference>
<keyword evidence="2" id="KW-0472">Membrane</keyword>
<dbReference type="Pfam" id="PF03334">
    <property type="entry name" value="PhaG_MnhG_YufB"/>
    <property type="match status" value="1"/>
</dbReference>
<gene>
    <name evidence="3" type="ORF">Nans01_19190</name>
</gene>
<dbReference type="Proteomes" id="UP001165092">
    <property type="component" value="Unassembled WGS sequence"/>
</dbReference>
<dbReference type="GO" id="GO:0015385">
    <property type="term" value="F:sodium:proton antiporter activity"/>
    <property type="evidence" value="ECO:0007669"/>
    <property type="project" value="TreeGrafter"/>
</dbReference>
<accession>A0A9W6UIL8</accession>
<name>A0A9W6UIL8_9ACTN</name>
<evidence type="ECO:0000313" key="3">
    <source>
        <dbReference type="EMBL" id="GLU47568.1"/>
    </source>
</evidence>
<keyword evidence="2" id="KW-1133">Transmembrane helix</keyword>
<dbReference type="RefSeq" id="WP_285758674.1">
    <property type="nucleotide sequence ID" value="NZ_BSQG01000002.1"/>
</dbReference>
<protein>
    <submittedName>
        <fullName evidence="3">Na+/H+ antiporter subunit G</fullName>
    </submittedName>
</protein>
<evidence type="ECO:0000313" key="4">
    <source>
        <dbReference type="Proteomes" id="UP001165092"/>
    </source>
</evidence>
<evidence type="ECO:0000256" key="2">
    <source>
        <dbReference type="SAM" id="Phobius"/>
    </source>
</evidence>
<proteinExistence type="inferred from homology"/>
<feature type="transmembrane region" description="Helical" evidence="2">
    <location>
        <begin position="65"/>
        <end position="87"/>
    </location>
</feature>
<organism evidence="3 4">
    <name type="scientific">Nocardiopsis ansamitocini</name>
    <dbReference type="NCBI Taxonomy" id="1670832"/>
    <lineage>
        <taxon>Bacteria</taxon>
        <taxon>Bacillati</taxon>
        <taxon>Actinomycetota</taxon>
        <taxon>Actinomycetes</taxon>
        <taxon>Streptosporangiales</taxon>
        <taxon>Nocardiopsidaceae</taxon>
        <taxon>Nocardiopsis</taxon>
    </lineage>
</organism>
<dbReference type="EMBL" id="BSQG01000002">
    <property type="protein sequence ID" value="GLU47568.1"/>
    <property type="molecule type" value="Genomic_DNA"/>
</dbReference>
<dbReference type="NCBIfam" id="NF009314">
    <property type="entry name" value="PRK12674.1-2"/>
    <property type="match status" value="1"/>
</dbReference>
<dbReference type="AlphaFoldDB" id="A0A9W6UIL8"/>
<keyword evidence="4" id="KW-1185">Reference proteome</keyword>
<comment type="similarity">
    <text evidence="1">Belongs to the CPA3 antiporters (TC 2.A.63) subunit G family.</text>
</comment>
<comment type="caution">
    <text evidence="3">The sequence shown here is derived from an EMBL/GenBank/DDBJ whole genome shotgun (WGS) entry which is preliminary data.</text>
</comment>
<feature type="transmembrane region" description="Helical" evidence="2">
    <location>
        <begin position="6"/>
        <end position="28"/>
    </location>
</feature>
<evidence type="ECO:0000256" key="1">
    <source>
        <dbReference type="ARBA" id="ARBA00008404"/>
    </source>
</evidence>
<dbReference type="NCBIfam" id="TIGR01300">
    <property type="entry name" value="CPA3_mnhG_phaG"/>
    <property type="match status" value="1"/>
</dbReference>